<gene>
    <name evidence="3" type="ORF">RYX45_01910</name>
</gene>
<evidence type="ECO:0000313" key="4">
    <source>
        <dbReference type="Proteomes" id="UP001285636"/>
    </source>
</evidence>
<name>A0AAJ2KZL0_ALKPS</name>
<dbReference type="SUPFAM" id="SSF53187">
    <property type="entry name" value="Zn-dependent exopeptidases"/>
    <property type="match status" value="1"/>
</dbReference>
<feature type="region of interest" description="Disordered" evidence="1">
    <location>
        <begin position="391"/>
        <end position="411"/>
    </location>
</feature>
<dbReference type="Proteomes" id="UP001285636">
    <property type="component" value="Unassembled WGS sequence"/>
</dbReference>
<proteinExistence type="predicted"/>
<sequence length="411" mass="45541">MRRRGFHGFTVKVNRTSLKRLAALIIVGVMSLFIFTGVLTSFEPGYGMASSSINQWANGLEGEDFVHLLGMENQYFKQELPPDAEAMSLSGVAFQVATSINPDDPRSLLGRELPGFSLFDGQIIVAGEGTDYTNLPFESAPPLEVIMAEREATKESLAKLEELKQAGDNLQGSTDGRKVAHIIHSHNTESFLPELKTDVVNEAFHGEVNITLVGEKLSQELEKRGIGTEIEERDVQGALKNRGWQYAQSYDASREFVKEAIAQNDDLQFFFDLHRDTLSRDKTTVTINGVEYGRTVFVVGGDHSNYEHNLKLAEELHDMLEEKYPGLSRGVILKAGRGTNGKFNQDLSKQSMLVEFGGVHNSLEEVYRSAEALADVFADYYWNAEAVDGTDDVETEEAVDVSAADGEEEEK</sequence>
<evidence type="ECO:0000256" key="1">
    <source>
        <dbReference type="SAM" id="MobiDB-lite"/>
    </source>
</evidence>
<keyword evidence="2" id="KW-1133">Transmembrane helix</keyword>
<evidence type="ECO:0000313" key="3">
    <source>
        <dbReference type="EMBL" id="MDV2883919.1"/>
    </source>
</evidence>
<evidence type="ECO:0000256" key="2">
    <source>
        <dbReference type="SAM" id="Phobius"/>
    </source>
</evidence>
<feature type="transmembrane region" description="Helical" evidence="2">
    <location>
        <begin position="21"/>
        <end position="42"/>
    </location>
</feature>
<comment type="caution">
    <text evidence="3">The sequence shown here is derived from an EMBL/GenBank/DDBJ whole genome shotgun (WGS) entry which is preliminary data.</text>
</comment>
<accession>A0AAJ2KZL0</accession>
<dbReference type="NCBIfam" id="TIGR02867">
    <property type="entry name" value="spore_II_P"/>
    <property type="match status" value="1"/>
</dbReference>
<dbReference type="RefSeq" id="WP_012958077.1">
    <property type="nucleotide sequence ID" value="NZ_CP144224.1"/>
</dbReference>
<protein>
    <submittedName>
        <fullName evidence="3">Stage II sporulation protein P</fullName>
    </submittedName>
</protein>
<reference evidence="3" key="1">
    <citation type="submission" date="2023-10" db="EMBL/GenBank/DDBJ databases">
        <title>Screening of Alkalihalophilus pseudofirmusBZ-TG-HK211 and Its Alleviation of Salt Stress on Rapeseed Growth.</title>
        <authorList>
            <person name="Zhao B."/>
            <person name="Guo T."/>
        </authorList>
    </citation>
    <scope>NUCLEOTIDE SEQUENCE</scope>
    <source>
        <strain evidence="3">BZ-TG-HK211</strain>
    </source>
</reference>
<organism evidence="3 4">
    <name type="scientific">Alkalihalophilus pseudofirmus</name>
    <name type="common">Bacillus pseudofirmus</name>
    <dbReference type="NCBI Taxonomy" id="79885"/>
    <lineage>
        <taxon>Bacteria</taxon>
        <taxon>Bacillati</taxon>
        <taxon>Bacillota</taxon>
        <taxon>Bacilli</taxon>
        <taxon>Bacillales</taxon>
        <taxon>Bacillaceae</taxon>
        <taxon>Alkalihalophilus</taxon>
    </lineage>
</organism>
<dbReference type="AlphaFoldDB" id="A0AAJ2KZL0"/>
<keyword evidence="2" id="KW-0812">Transmembrane</keyword>
<dbReference type="InterPro" id="IPR010897">
    <property type="entry name" value="Spore_II_P"/>
</dbReference>
<keyword evidence="2" id="KW-0472">Membrane</keyword>
<dbReference type="EMBL" id="JAWJAY010000001">
    <property type="protein sequence ID" value="MDV2883919.1"/>
    <property type="molecule type" value="Genomic_DNA"/>
</dbReference>
<dbReference type="Pfam" id="PF07454">
    <property type="entry name" value="SpoIIP"/>
    <property type="match status" value="1"/>
</dbReference>